<dbReference type="InterPro" id="IPR015422">
    <property type="entry name" value="PyrdxlP-dep_Trfase_small"/>
</dbReference>
<proteinExistence type="inferred from homology"/>
<keyword evidence="8" id="KW-1185">Reference proteome</keyword>
<dbReference type="GO" id="GO:0008453">
    <property type="term" value="F:alanine-glyoxylate transaminase activity"/>
    <property type="evidence" value="ECO:0007669"/>
    <property type="project" value="TreeGrafter"/>
</dbReference>
<organism evidence="7 8">
    <name type="scientific">Octadecabacter ascidiaceicola</name>
    <dbReference type="NCBI Taxonomy" id="1655543"/>
    <lineage>
        <taxon>Bacteria</taxon>
        <taxon>Pseudomonadati</taxon>
        <taxon>Pseudomonadota</taxon>
        <taxon>Alphaproteobacteria</taxon>
        <taxon>Rhodobacterales</taxon>
        <taxon>Roseobacteraceae</taxon>
        <taxon>Octadecabacter</taxon>
    </lineage>
</organism>
<dbReference type="RefSeq" id="WP_093995772.1">
    <property type="nucleotide sequence ID" value="NZ_FXYD01000002.1"/>
</dbReference>
<feature type="domain" description="Aminotransferase class V" evidence="6">
    <location>
        <begin position="37"/>
        <end position="335"/>
    </location>
</feature>
<dbReference type="Pfam" id="PF00266">
    <property type="entry name" value="Aminotran_5"/>
    <property type="match status" value="1"/>
</dbReference>
<evidence type="ECO:0000256" key="4">
    <source>
        <dbReference type="PIRSR" id="PIRSR000524-1"/>
    </source>
</evidence>
<comment type="similarity">
    <text evidence="2">Belongs to the class-V pyridoxal-phosphate-dependent aminotransferase family.</text>
</comment>
<comment type="cofactor">
    <cofactor evidence="1 5">
        <name>pyridoxal 5'-phosphate</name>
        <dbReference type="ChEBI" id="CHEBI:597326"/>
    </cofactor>
</comment>
<dbReference type="EMBL" id="FXYD01000002">
    <property type="protein sequence ID" value="SMX37207.1"/>
    <property type="molecule type" value="Genomic_DNA"/>
</dbReference>
<evidence type="ECO:0000256" key="1">
    <source>
        <dbReference type="ARBA" id="ARBA00001933"/>
    </source>
</evidence>
<dbReference type="InterPro" id="IPR024169">
    <property type="entry name" value="SP_NH2Trfase/AEP_transaminase"/>
</dbReference>
<dbReference type="InterPro" id="IPR015424">
    <property type="entry name" value="PyrdxlP-dep_Trfase"/>
</dbReference>
<evidence type="ECO:0000256" key="3">
    <source>
        <dbReference type="ARBA" id="ARBA00022898"/>
    </source>
</evidence>
<name>A0A238K426_9RHOB</name>
<evidence type="ECO:0000256" key="2">
    <source>
        <dbReference type="ARBA" id="ARBA00009236"/>
    </source>
</evidence>
<feature type="modified residue" description="N6-(pyridoxal phosphate)lysine" evidence="5">
    <location>
        <position position="197"/>
    </location>
</feature>
<sequence length="413" mass="44060">MFANGLTYLAIPGPSVMPDRVLRAMHRAAPNIYTGELHEVTRSVIPDLKALAGTQHNVAIYIGNGHAAWEAALSNVIGAGDTVLVLATGRFCVGWGEMAEGLGATVETIDFGNSNAVDLAQVEAVLKADTEGRIKAVLTVLVDTSTGVLNDIKGIRAAMTAAEHDALLMCDCIASLGCDEYYMDDWGVDITVSACQKGLMTPPGLGLVWFNDKANAVREKTPKVSRYWDWRPRIDADEYWKFFDGTAPTHHIYGLREALDMISEEGMENVWARHEGLAQAIWAAIDAWSVEGPMKINVANPDERSRAVTSLSLEEGQADALRAWCEDTMGVTLGIGLGRTPASAFFRLGHMGHVNGHMVLGFLGTIDAGLKALGIPHGKGALDAASQTLADLARARGTACGGKAKAKVDQCCG</sequence>
<reference evidence="8" key="1">
    <citation type="submission" date="2017-05" db="EMBL/GenBank/DDBJ databases">
        <authorList>
            <person name="Rodrigo-Torres L."/>
            <person name="Arahal R. D."/>
            <person name="Lucena T."/>
        </authorList>
    </citation>
    <scope>NUCLEOTIDE SEQUENCE [LARGE SCALE GENOMIC DNA]</scope>
    <source>
        <strain evidence="8">CECT 8868</strain>
    </source>
</reference>
<dbReference type="PIRSF" id="PIRSF000524">
    <property type="entry name" value="SPT"/>
    <property type="match status" value="1"/>
</dbReference>
<evidence type="ECO:0000313" key="7">
    <source>
        <dbReference type="EMBL" id="SMX37207.1"/>
    </source>
</evidence>
<dbReference type="GO" id="GO:0016491">
    <property type="term" value="F:oxidoreductase activity"/>
    <property type="evidence" value="ECO:0007669"/>
    <property type="project" value="UniProtKB-KW"/>
</dbReference>
<dbReference type="PANTHER" id="PTHR21152">
    <property type="entry name" value="AMINOTRANSFERASE CLASS V"/>
    <property type="match status" value="1"/>
</dbReference>
<dbReference type="Gene3D" id="3.90.1150.10">
    <property type="entry name" value="Aspartate Aminotransferase, domain 1"/>
    <property type="match status" value="1"/>
</dbReference>
<gene>
    <name evidence="7" type="ORF">OCA8868_01328</name>
</gene>
<dbReference type="OrthoDB" id="389074at2"/>
<dbReference type="GO" id="GO:0004760">
    <property type="term" value="F:L-serine-pyruvate transaminase activity"/>
    <property type="evidence" value="ECO:0007669"/>
    <property type="project" value="TreeGrafter"/>
</dbReference>
<protein>
    <submittedName>
        <fullName evidence="7">Soluble hydrogenase 42 kDa subunit</fullName>
        <ecNumber evidence="7">1.12.-.-</ecNumber>
    </submittedName>
</protein>
<keyword evidence="7" id="KW-0560">Oxidoreductase</keyword>
<dbReference type="SUPFAM" id="SSF53383">
    <property type="entry name" value="PLP-dependent transferases"/>
    <property type="match status" value="1"/>
</dbReference>
<evidence type="ECO:0000256" key="5">
    <source>
        <dbReference type="PIRSR" id="PIRSR000524-50"/>
    </source>
</evidence>
<keyword evidence="3 5" id="KW-0663">Pyridoxal phosphate</keyword>
<feature type="binding site" evidence="4">
    <location>
        <position position="347"/>
    </location>
    <ligand>
        <name>substrate</name>
    </ligand>
</feature>
<dbReference type="InterPro" id="IPR015421">
    <property type="entry name" value="PyrdxlP-dep_Trfase_major"/>
</dbReference>
<dbReference type="PANTHER" id="PTHR21152:SF40">
    <property type="entry name" value="ALANINE--GLYOXYLATE AMINOTRANSFERASE"/>
    <property type="match status" value="1"/>
</dbReference>
<evidence type="ECO:0000313" key="8">
    <source>
        <dbReference type="Proteomes" id="UP000203464"/>
    </source>
</evidence>
<dbReference type="GO" id="GO:0019265">
    <property type="term" value="P:glycine biosynthetic process, by transamination of glyoxylate"/>
    <property type="evidence" value="ECO:0007669"/>
    <property type="project" value="TreeGrafter"/>
</dbReference>
<accession>A0A238K426</accession>
<dbReference type="AlphaFoldDB" id="A0A238K426"/>
<dbReference type="EC" id="1.12.-.-" evidence="7"/>
<dbReference type="FunFam" id="3.90.1150.10:FF:000204">
    <property type="entry name" value="Hypothetical aminotransferase"/>
    <property type="match status" value="1"/>
</dbReference>
<dbReference type="Gene3D" id="3.40.640.10">
    <property type="entry name" value="Type I PLP-dependent aspartate aminotransferase-like (Major domain)"/>
    <property type="match status" value="1"/>
</dbReference>
<dbReference type="InterPro" id="IPR000192">
    <property type="entry name" value="Aminotrans_V_dom"/>
</dbReference>
<dbReference type="Proteomes" id="UP000203464">
    <property type="component" value="Unassembled WGS sequence"/>
</dbReference>
<evidence type="ECO:0000259" key="6">
    <source>
        <dbReference type="Pfam" id="PF00266"/>
    </source>
</evidence>